<evidence type="ECO:0008006" key="3">
    <source>
        <dbReference type="Google" id="ProtNLM"/>
    </source>
</evidence>
<gene>
    <name evidence="1" type="ORF">EHQ59_03025</name>
</gene>
<accession>A0A4R9JUX5</accession>
<dbReference type="OrthoDB" id="321649at2"/>
<dbReference type="AlphaFoldDB" id="A0A4R9JUX5"/>
<protein>
    <recommendedName>
        <fullName evidence="3">Deoxygenase</fullName>
    </recommendedName>
</protein>
<evidence type="ECO:0000313" key="2">
    <source>
        <dbReference type="Proteomes" id="UP000297609"/>
    </source>
</evidence>
<dbReference type="RefSeq" id="WP_135617669.1">
    <property type="nucleotide sequence ID" value="NZ_RQGG01000009.1"/>
</dbReference>
<dbReference type="Proteomes" id="UP000297609">
    <property type="component" value="Unassembled WGS sequence"/>
</dbReference>
<comment type="caution">
    <text evidence="1">The sequence shown here is derived from an EMBL/GenBank/DDBJ whole genome shotgun (WGS) entry which is preliminary data.</text>
</comment>
<organism evidence="1 2">
    <name type="scientific">Leptospira kemamanensis</name>
    <dbReference type="NCBI Taxonomy" id="2484942"/>
    <lineage>
        <taxon>Bacteria</taxon>
        <taxon>Pseudomonadati</taxon>
        <taxon>Spirochaetota</taxon>
        <taxon>Spirochaetia</taxon>
        <taxon>Leptospirales</taxon>
        <taxon>Leptospiraceae</taxon>
        <taxon>Leptospira</taxon>
    </lineage>
</organism>
<keyword evidence="2" id="KW-1185">Reference proteome</keyword>
<name>A0A4R9JUX5_9LEPT</name>
<dbReference type="SUPFAM" id="SSF51197">
    <property type="entry name" value="Clavaminate synthase-like"/>
    <property type="match status" value="1"/>
</dbReference>
<evidence type="ECO:0000313" key="1">
    <source>
        <dbReference type="EMBL" id="TGL55773.1"/>
    </source>
</evidence>
<dbReference type="Gene3D" id="2.60.120.620">
    <property type="entry name" value="q2cbj1_9rhob like domain"/>
    <property type="match status" value="1"/>
</dbReference>
<sequence>MDILSLYEGRTSFGTLSNESKAFLNPIHKYIREEFSTGDPTLLSSNISFETLQISMAKIRSRIYKNRSIKGFLVPILEEWNLDPKDVHVDLFRLRCVPNGFHLLEGAESVQYIHRDSWYANPENQINLWIPITNVELGSGFSLYPSYFGKPILNNSSLFLYDHWKETGGFQTSSTHPRLREKIFPKPLEKVSDPHPISVFGDFGDYFIFASHHLHGTNDNTQGYSRFSLEIRFVLGDHVKHHLGPKNWDNGSQGTTLYEMKQLESGAILPSEVIQSYVNQSALL</sequence>
<proteinExistence type="predicted"/>
<reference evidence="1" key="1">
    <citation type="journal article" date="2019" name="PLoS Negl. Trop. Dis.">
        <title>Revisiting the worldwide diversity of Leptospira species in the environment.</title>
        <authorList>
            <person name="Vincent A.T."/>
            <person name="Schiettekatte O."/>
            <person name="Bourhy P."/>
            <person name="Veyrier F.J."/>
            <person name="Picardeau M."/>
        </authorList>
    </citation>
    <scope>NUCLEOTIDE SEQUENCE [LARGE SCALE GENOMIC DNA]</scope>
    <source>
        <strain evidence="1">201702454</strain>
    </source>
</reference>
<dbReference type="EMBL" id="RQGG01000009">
    <property type="protein sequence ID" value="TGL55773.1"/>
    <property type="molecule type" value="Genomic_DNA"/>
</dbReference>